<dbReference type="InterPro" id="IPR018755">
    <property type="entry name" value="Phage_Mu_Gp48"/>
</dbReference>
<dbReference type="STRING" id="1511.CLOST_1511"/>
<gene>
    <name evidence="2" type="ordered locus">CLOST_1511</name>
</gene>
<dbReference type="eggNOG" id="COG3778">
    <property type="taxonomic scope" value="Bacteria"/>
</dbReference>
<accession>E3PRX7</accession>
<dbReference type="HOGENOM" id="CLU_089645_2_0_9"/>
<dbReference type="AlphaFoldDB" id="E3PRX7"/>
<dbReference type="KEGG" id="cst:CLOST_1511"/>
<dbReference type="Pfam" id="PF10076">
    <property type="entry name" value="Phage_Mu_Gp48"/>
    <property type="match status" value="1"/>
</dbReference>
<protein>
    <submittedName>
        <fullName evidence="2">Uncharacterized protein</fullName>
    </submittedName>
</protein>
<evidence type="ECO:0000313" key="2">
    <source>
        <dbReference type="EMBL" id="CBH21631.1"/>
    </source>
</evidence>
<keyword evidence="3" id="KW-1185">Reference proteome</keyword>
<name>E3PRX7_ACESD</name>
<reference evidence="3" key="1">
    <citation type="journal article" date="2010" name="BMC Genomics">
        <title>Clostridium sticklandii, a specialist in amino acid degradation:revisiting its metabolism through its genome sequence.</title>
        <authorList>
            <person name="Fonknechten N."/>
            <person name="Chaussonnerie S."/>
            <person name="Tricot S."/>
            <person name="Lajus A."/>
            <person name="Andreesen J.R."/>
            <person name="Perchat N."/>
            <person name="Pelletier E."/>
            <person name="Gouyvenoux M."/>
            <person name="Barbe V."/>
            <person name="Salanoubat M."/>
            <person name="Le Paslier D."/>
            <person name="Weissenbach J."/>
            <person name="Cohen G.N."/>
            <person name="Kreimeyer A."/>
        </authorList>
    </citation>
    <scope>NUCLEOTIDE SEQUENCE [LARGE SCALE GENOMIC DNA]</scope>
    <source>
        <strain evidence="3">ATCC 12662 / DSM 519 / JCM 1433 / CCUG 9281 / NCIMB 10654 / HF</strain>
    </source>
</reference>
<organism evidence="2 3">
    <name type="scientific">Acetoanaerobium sticklandii (strain ATCC 12662 / DSM 519 / JCM 1433 / CCUG 9281 / NCIMB 10654 / HF)</name>
    <name type="common">Clostridium sticklandii</name>
    <dbReference type="NCBI Taxonomy" id="499177"/>
    <lineage>
        <taxon>Bacteria</taxon>
        <taxon>Bacillati</taxon>
        <taxon>Bacillota</taxon>
        <taxon>Clostridia</taxon>
        <taxon>Peptostreptococcales</taxon>
        <taxon>Filifactoraceae</taxon>
        <taxon>Acetoanaerobium</taxon>
    </lineage>
</organism>
<dbReference type="EMBL" id="FP565809">
    <property type="protein sequence ID" value="CBH21631.1"/>
    <property type="molecule type" value="Genomic_DNA"/>
</dbReference>
<sequence>MSTNYKDIIKSELPDGMYFDSEGNEVDITAMGIQFDKVQADVNKLEKEIIVVTAEDEGLKREEEAFDIGFSDGKKVDLRRSAIIGRYRSDDLSSVPLIKSIAEAFTNGEVEVTEHFEDTYLTIKFVGTMGVPEGLEDLKVILREAVLAHVGIEYEFIFMTWDQFDSYNKTWDMWDALNLMWDEFEAYKE</sequence>
<evidence type="ECO:0000256" key="1">
    <source>
        <dbReference type="SAM" id="Coils"/>
    </source>
</evidence>
<evidence type="ECO:0000313" key="3">
    <source>
        <dbReference type="Proteomes" id="UP000007041"/>
    </source>
</evidence>
<dbReference type="BioCyc" id="CSTI499177:GJE9-1563-MONOMER"/>
<dbReference type="Proteomes" id="UP000007041">
    <property type="component" value="Chromosome"/>
</dbReference>
<feature type="coiled-coil region" evidence="1">
    <location>
        <begin position="35"/>
        <end position="62"/>
    </location>
</feature>
<proteinExistence type="predicted"/>
<keyword evidence="1" id="KW-0175">Coiled coil</keyword>